<organism evidence="1 2">
    <name type="scientific">Rubrivivax gelatinosus</name>
    <name type="common">Rhodocyclus gelatinosus</name>
    <name type="synonym">Rhodopseudomonas gelatinosa</name>
    <dbReference type="NCBI Taxonomy" id="28068"/>
    <lineage>
        <taxon>Bacteria</taxon>
        <taxon>Pseudomonadati</taxon>
        <taxon>Pseudomonadota</taxon>
        <taxon>Betaproteobacteria</taxon>
        <taxon>Burkholderiales</taxon>
        <taxon>Sphaerotilaceae</taxon>
        <taxon>Rubrivivax</taxon>
    </lineage>
</organism>
<dbReference type="AlphaFoldDB" id="A0A4R2M9M7"/>
<protein>
    <recommendedName>
        <fullName evidence="3">DUF697 domain-containing protein</fullName>
    </recommendedName>
</protein>
<evidence type="ECO:0008006" key="3">
    <source>
        <dbReference type="Google" id="ProtNLM"/>
    </source>
</evidence>
<evidence type="ECO:0000313" key="2">
    <source>
        <dbReference type="Proteomes" id="UP000295106"/>
    </source>
</evidence>
<evidence type="ECO:0000313" key="1">
    <source>
        <dbReference type="EMBL" id="TCP04039.1"/>
    </source>
</evidence>
<gene>
    <name evidence="1" type="ORF">EV684_103287</name>
</gene>
<dbReference type="GeneID" id="99684381"/>
<reference evidence="1 2" key="1">
    <citation type="submission" date="2019-03" db="EMBL/GenBank/DDBJ databases">
        <title>Genomic Encyclopedia of Type Strains, Phase IV (KMG-IV): sequencing the most valuable type-strain genomes for metagenomic binning, comparative biology and taxonomic classification.</title>
        <authorList>
            <person name="Goeker M."/>
        </authorList>
    </citation>
    <scope>NUCLEOTIDE SEQUENCE [LARGE SCALE GENOMIC DNA]</scope>
    <source>
        <strain evidence="1 2">DSM 1709</strain>
    </source>
</reference>
<dbReference type="EMBL" id="SLXD01000003">
    <property type="protein sequence ID" value="TCP04039.1"/>
    <property type="molecule type" value="Genomic_DNA"/>
</dbReference>
<name>A0A4R2M9M7_RUBGE</name>
<comment type="caution">
    <text evidence="1">The sequence shown here is derived from an EMBL/GenBank/DDBJ whole genome shotgun (WGS) entry which is preliminary data.</text>
</comment>
<proteinExistence type="predicted"/>
<dbReference type="Proteomes" id="UP000295106">
    <property type="component" value="Unassembled WGS sequence"/>
</dbReference>
<dbReference type="OrthoDB" id="2646363at2"/>
<dbReference type="RefSeq" id="WP_132645559.1">
    <property type="nucleotide sequence ID" value="NZ_CP181386.1"/>
</dbReference>
<sequence>MAAPGDWVVVPGTEADIEAAAARARRLVTRRALVAAGVAAMPIPGIDWITDVGTLVKLLPEINAEFGLSAEQVERLAPDRRLVVYKAISVGGGVLVGRLVTRDVVLRIVRTVGVRLTTKQAAKVVPLAGQAVSAALTFSALKIVCEQHIRQCMDVARQLQLPAAAELI</sequence>
<accession>A0A4R2M9M7</accession>